<evidence type="ECO:0000313" key="2">
    <source>
        <dbReference type="EMBL" id="WIN00608.1"/>
    </source>
</evidence>
<dbReference type="Gene3D" id="3.40.50.620">
    <property type="entry name" value="HUPs"/>
    <property type="match status" value="1"/>
</dbReference>
<dbReference type="InterPro" id="IPR006016">
    <property type="entry name" value="UspA"/>
</dbReference>
<dbReference type="RefSeq" id="WP_284922137.1">
    <property type="nucleotide sequence ID" value="NZ_CP126980.1"/>
</dbReference>
<dbReference type="InterPro" id="IPR014729">
    <property type="entry name" value="Rossmann-like_a/b/a_fold"/>
</dbReference>
<dbReference type="Proteomes" id="UP001240150">
    <property type="component" value="Chromosome"/>
</dbReference>
<gene>
    <name evidence="2" type="ORF">ACTOB_004323</name>
</gene>
<protein>
    <submittedName>
        <fullName evidence="2">Universal stress protein</fullName>
    </submittedName>
</protein>
<accession>A0ABY8WT34</accession>
<name>A0ABY8WT34_9ACTN</name>
<dbReference type="SUPFAM" id="SSF52402">
    <property type="entry name" value="Adenine nucleotide alpha hydrolases-like"/>
    <property type="match status" value="1"/>
</dbReference>
<keyword evidence="3" id="KW-1185">Reference proteome</keyword>
<sequence length="128" mass="13505">MVAAVDDDDNAAVVLSYAATRAREFGVPLRAVHVWGRAGERIPDADLLLTCLLYDCLPEAEASAAEREILHDDPVPALAALSREALLLVVSASSAAVTADRPLGDTAHGLAGRTACPLVVVAPRQRRR</sequence>
<dbReference type="EMBL" id="CP126980">
    <property type="protein sequence ID" value="WIN00608.1"/>
    <property type="molecule type" value="Genomic_DNA"/>
</dbReference>
<organism evidence="2 3">
    <name type="scientific">Actinoplanes oblitus</name>
    <dbReference type="NCBI Taxonomy" id="3040509"/>
    <lineage>
        <taxon>Bacteria</taxon>
        <taxon>Bacillati</taxon>
        <taxon>Actinomycetota</taxon>
        <taxon>Actinomycetes</taxon>
        <taxon>Micromonosporales</taxon>
        <taxon>Micromonosporaceae</taxon>
        <taxon>Actinoplanes</taxon>
    </lineage>
</organism>
<feature type="domain" description="UspA" evidence="1">
    <location>
        <begin position="2"/>
        <end position="121"/>
    </location>
</feature>
<evidence type="ECO:0000259" key="1">
    <source>
        <dbReference type="Pfam" id="PF00582"/>
    </source>
</evidence>
<dbReference type="Pfam" id="PF00582">
    <property type="entry name" value="Usp"/>
    <property type="match status" value="1"/>
</dbReference>
<evidence type="ECO:0000313" key="3">
    <source>
        <dbReference type="Proteomes" id="UP001240150"/>
    </source>
</evidence>
<proteinExistence type="predicted"/>
<reference evidence="2 3" key="1">
    <citation type="submission" date="2023-06" db="EMBL/GenBank/DDBJ databases">
        <authorList>
            <person name="Yushchuk O."/>
            <person name="Binda E."/>
            <person name="Ruckert-Reed C."/>
            <person name="Fedorenko V."/>
            <person name="Kalinowski J."/>
            <person name="Marinelli F."/>
        </authorList>
    </citation>
    <scope>NUCLEOTIDE SEQUENCE [LARGE SCALE GENOMIC DNA]</scope>
    <source>
        <strain evidence="2 3">NRRL 3884</strain>
    </source>
</reference>